<keyword evidence="1" id="KW-1133">Transmembrane helix</keyword>
<dbReference type="AlphaFoldDB" id="A0AAV4J914"/>
<organism evidence="2 3">
    <name type="scientific">Elysia marginata</name>
    <dbReference type="NCBI Taxonomy" id="1093978"/>
    <lineage>
        <taxon>Eukaryota</taxon>
        <taxon>Metazoa</taxon>
        <taxon>Spiralia</taxon>
        <taxon>Lophotrochozoa</taxon>
        <taxon>Mollusca</taxon>
        <taxon>Gastropoda</taxon>
        <taxon>Heterobranchia</taxon>
        <taxon>Euthyneura</taxon>
        <taxon>Panpulmonata</taxon>
        <taxon>Sacoglossa</taxon>
        <taxon>Placobranchoidea</taxon>
        <taxon>Plakobranchidae</taxon>
        <taxon>Elysia</taxon>
    </lineage>
</organism>
<reference evidence="2 3" key="1">
    <citation type="journal article" date="2021" name="Elife">
        <title>Chloroplast acquisition without the gene transfer in kleptoplastic sea slugs, Plakobranchus ocellatus.</title>
        <authorList>
            <person name="Maeda T."/>
            <person name="Takahashi S."/>
            <person name="Yoshida T."/>
            <person name="Shimamura S."/>
            <person name="Takaki Y."/>
            <person name="Nagai Y."/>
            <person name="Toyoda A."/>
            <person name="Suzuki Y."/>
            <person name="Arimoto A."/>
            <person name="Ishii H."/>
            <person name="Satoh N."/>
            <person name="Nishiyama T."/>
            <person name="Hasebe M."/>
            <person name="Maruyama T."/>
            <person name="Minagawa J."/>
            <person name="Obokata J."/>
            <person name="Shigenobu S."/>
        </authorList>
    </citation>
    <scope>NUCLEOTIDE SEQUENCE [LARGE SCALE GENOMIC DNA]</scope>
</reference>
<evidence type="ECO:0000256" key="1">
    <source>
        <dbReference type="SAM" id="Phobius"/>
    </source>
</evidence>
<keyword evidence="1" id="KW-0472">Membrane</keyword>
<evidence type="ECO:0000313" key="3">
    <source>
        <dbReference type="Proteomes" id="UP000762676"/>
    </source>
</evidence>
<comment type="caution">
    <text evidence="2">The sequence shown here is derived from an EMBL/GenBank/DDBJ whole genome shotgun (WGS) entry which is preliminary data.</text>
</comment>
<gene>
    <name evidence="2" type="ORF">ElyMa_001539300</name>
</gene>
<proteinExistence type="predicted"/>
<evidence type="ECO:0000313" key="2">
    <source>
        <dbReference type="EMBL" id="GFS19174.1"/>
    </source>
</evidence>
<feature type="transmembrane region" description="Helical" evidence="1">
    <location>
        <begin position="206"/>
        <end position="228"/>
    </location>
</feature>
<dbReference type="Proteomes" id="UP000762676">
    <property type="component" value="Unassembled WGS sequence"/>
</dbReference>
<sequence>MVQNEAALFPTNCDSVLNEMSVTCTEEFMPSSESSVTFYSQQPSLYSEQRPQREMPRHQCQQKLTAKRSQSMVNSQAAYISDLVPLGGQCQREQVSANICSRYIPQNQKTQELLQPNSDSPKHMRHYACTKELSQDTKDKFLEEQKDFLGKFNSSSLGNKDSIYDEFQEIAFDRDEGLHEKSSRTSVSCGVSPSTTVSMMSKHVSFFMMFALISSSIGAGKNIALFNFQF</sequence>
<name>A0AAV4J914_9GAST</name>
<keyword evidence="3" id="KW-1185">Reference proteome</keyword>
<dbReference type="EMBL" id="BMAT01003052">
    <property type="protein sequence ID" value="GFS19174.1"/>
    <property type="molecule type" value="Genomic_DNA"/>
</dbReference>
<protein>
    <submittedName>
        <fullName evidence="2">Uncharacterized protein</fullName>
    </submittedName>
</protein>
<accession>A0AAV4J914</accession>
<keyword evidence="1" id="KW-0812">Transmembrane</keyword>